<dbReference type="HOGENOM" id="CLU_3221194_0_0_5"/>
<evidence type="ECO:0000313" key="3">
    <source>
        <dbReference type="EMBL" id="ACP23118.1"/>
    </source>
</evidence>
<name>Q6W215_SINFN</name>
<keyword evidence="1" id="KW-0472">Membrane</keyword>
<reference evidence="3 4" key="2">
    <citation type="journal article" date="2009" name="Appl. Environ. Microbiol.">
        <title>Rhizobium sp. strain NGR234 possesses a remarkable number of secretion systems.</title>
        <authorList>
            <person name="Schmeisser C."/>
            <person name="Liesegang H."/>
            <person name="Krysciak D."/>
            <person name="Bakkou N."/>
            <person name="Le Quere A."/>
            <person name="Wollherr A."/>
            <person name="Heinemeyer I."/>
            <person name="Morgenstern B."/>
            <person name="Pommerening-Roeser A."/>
            <person name="Flores M."/>
            <person name="Palacios R."/>
            <person name="Brenner S."/>
            <person name="Gottschalk G."/>
            <person name="Schmitz R.A."/>
            <person name="Broughton W.J."/>
            <person name="Perret X."/>
            <person name="Strittmatter A.W."/>
            <person name="Streit W.R."/>
        </authorList>
    </citation>
    <scope>NUCLEOTIDE SEQUENCE [LARGE SCALE GENOMIC DNA]</scope>
    <source>
        <strain evidence="4">NBRC 101917 / NGR234</strain>
        <strain evidence="3">NGR234</strain>
        <plasmid evidence="3">pNGR234b</plasmid>
    </source>
</reference>
<organism evidence="2">
    <name type="scientific">Sinorhizobium fredii (strain NBRC 101917 / NGR234)</name>
    <dbReference type="NCBI Taxonomy" id="394"/>
    <lineage>
        <taxon>Bacteria</taxon>
        <taxon>Pseudomonadati</taxon>
        <taxon>Pseudomonadota</taxon>
        <taxon>Alphaproteobacteria</taxon>
        <taxon>Hyphomicrobiales</taxon>
        <taxon>Rhizobiaceae</taxon>
        <taxon>Sinorhizobium/Ensifer group</taxon>
        <taxon>Sinorhizobium</taxon>
    </lineage>
</organism>
<keyword evidence="4" id="KW-1185">Reference proteome</keyword>
<feature type="transmembrane region" description="Helical" evidence="1">
    <location>
        <begin position="6"/>
        <end position="28"/>
    </location>
</feature>
<keyword evidence="2" id="KW-0614">Plasmid</keyword>
<protein>
    <submittedName>
        <fullName evidence="2">Uncharacterized protein</fullName>
    </submittedName>
</protein>
<dbReference type="EMBL" id="CP000874">
    <property type="protein sequence ID" value="ACP23118.1"/>
    <property type="molecule type" value="Genomic_DNA"/>
</dbReference>
<proteinExistence type="predicted"/>
<evidence type="ECO:0000256" key="1">
    <source>
        <dbReference type="SAM" id="Phobius"/>
    </source>
</evidence>
<sequence length="44" mass="5127">MSALWFAIDVAQGLVAATAMTVFLIQLVRGKVTMKWLQERLWWF</sequence>
<accession>Q6W215</accession>
<dbReference type="Proteomes" id="UP000001054">
    <property type="component" value="Plasmid pNGR234b"/>
</dbReference>
<geneLocation type="plasmid" evidence="2">
    <name>megaplasmid 2</name>
</geneLocation>
<evidence type="ECO:0000313" key="4">
    <source>
        <dbReference type="Proteomes" id="UP000001054"/>
    </source>
</evidence>
<keyword evidence="1" id="KW-1133">Transmembrane helix</keyword>
<geneLocation type="plasmid" evidence="4">
    <name>sym pNGR234b</name>
</geneLocation>
<dbReference type="EMBL" id="AY316746">
    <property type="protein sequence ID" value="AAQ87203.1"/>
    <property type="molecule type" value="Genomic_DNA"/>
</dbReference>
<dbReference type="KEGG" id="rhi:NGR_b16670"/>
<evidence type="ECO:0000313" key="2">
    <source>
        <dbReference type="EMBL" id="AAQ87203.1"/>
    </source>
</evidence>
<keyword evidence="1" id="KW-0812">Transmembrane</keyword>
<dbReference type="AlphaFoldDB" id="Q6W215"/>
<gene>
    <name evidence="3" type="ordered locus">NGR_b16670</name>
    <name evidence="2" type="ORF">RNGR00181</name>
</gene>
<reference evidence="2 4" key="1">
    <citation type="journal article" date="2004" name="J. Bacteriol.">
        <title>An evolutionary hot spot: the pNGR234b replicon of Rhizobium sp. strain NGR234.</title>
        <authorList>
            <person name="Streit W.R."/>
            <person name="Schmitz R.A."/>
            <person name="Perret X."/>
            <person name="Staehelin C."/>
            <person name="Deakin W.J."/>
            <person name="Raasch C."/>
            <person name="Liesegang H."/>
            <person name="Broughton W.J."/>
        </authorList>
    </citation>
    <scope>NUCLEOTIDE SEQUENCE</scope>
    <source>
        <strain evidence="4">NBRC 101917 / NGR234</strain>
        <strain evidence="2">NGR234</strain>
        <plasmid evidence="2">megaplasmid 2</plasmid>
    </source>
</reference>
<geneLocation type="plasmid" evidence="3">
    <name>pNGR234b</name>
</geneLocation>